<keyword evidence="2 6" id="KW-0238">DNA-binding</keyword>
<keyword evidence="3" id="KW-0804">Transcription</keyword>
<feature type="domain" description="SANT" evidence="5">
    <location>
        <begin position="44"/>
        <end position="96"/>
    </location>
</feature>
<dbReference type="CDD" id="cd00167">
    <property type="entry name" value="SANT"/>
    <property type="match status" value="1"/>
</dbReference>
<evidence type="ECO:0000313" key="8">
    <source>
        <dbReference type="Proteomes" id="UP001642409"/>
    </source>
</evidence>
<reference evidence="7 8" key="2">
    <citation type="submission" date="2024-07" db="EMBL/GenBank/DDBJ databases">
        <authorList>
            <person name="Akdeniz Z."/>
        </authorList>
    </citation>
    <scope>NUCLEOTIDE SEQUENCE [LARGE SCALE GENOMIC DNA]</scope>
</reference>
<keyword evidence="4" id="KW-0539">Nucleus</keyword>
<dbReference type="InterPro" id="IPR001005">
    <property type="entry name" value="SANT/Myb"/>
</dbReference>
<gene>
    <name evidence="6" type="ORF">HINF_LOCUS26645</name>
    <name evidence="7" type="ORF">HINF_LOCUS28408</name>
</gene>
<dbReference type="PANTHER" id="PTHR12802">
    <property type="entry name" value="SWI/SNF COMPLEX-RELATED"/>
    <property type="match status" value="1"/>
</dbReference>
<evidence type="ECO:0000256" key="4">
    <source>
        <dbReference type="ARBA" id="ARBA00023242"/>
    </source>
</evidence>
<keyword evidence="1" id="KW-0805">Transcription regulation</keyword>
<dbReference type="Gene3D" id="1.10.10.60">
    <property type="entry name" value="Homeodomain-like"/>
    <property type="match status" value="1"/>
</dbReference>
<dbReference type="NCBIfam" id="TIGR01557">
    <property type="entry name" value="myb_SHAQKYF"/>
    <property type="match status" value="1"/>
</dbReference>
<comment type="caution">
    <text evidence="6">The sequence shown here is derived from an EMBL/GenBank/DDBJ whole genome shotgun (WGS) entry which is preliminary data.</text>
</comment>
<evidence type="ECO:0000256" key="2">
    <source>
        <dbReference type="ARBA" id="ARBA00023125"/>
    </source>
</evidence>
<dbReference type="Pfam" id="PF00249">
    <property type="entry name" value="Myb_DNA-binding"/>
    <property type="match status" value="1"/>
</dbReference>
<name>A0AA86PGF6_9EUKA</name>
<dbReference type="SUPFAM" id="SSF46689">
    <property type="entry name" value="Homeodomain-like"/>
    <property type="match status" value="1"/>
</dbReference>
<organism evidence="6">
    <name type="scientific">Hexamita inflata</name>
    <dbReference type="NCBI Taxonomy" id="28002"/>
    <lineage>
        <taxon>Eukaryota</taxon>
        <taxon>Metamonada</taxon>
        <taxon>Diplomonadida</taxon>
        <taxon>Hexamitidae</taxon>
        <taxon>Hexamitinae</taxon>
        <taxon>Hexamita</taxon>
    </lineage>
</organism>
<evidence type="ECO:0000256" key="3">
    <source>
        <dbReference type="ARBA" id="ARBA00023163"/>
    </source>
</evidence>
<keyword evidence="8" id="KW-1185">Reference proteome</keyword>
<dbReference type="SMART" id="SM00717">
    <property type="entry name" value="SANT"/>
    <property type="match status" value="1"/>
</dbReference>
<accession>A0AA86PGF6</accession>
<dbReference type="GO" id="GO:0003677">
    <property type="term" value="F:DNA binding"/>
    <property type="evidence" value="ECO:0007669"/>
    <property type="project" value="UniProtKB-KW"/>
</dbReference>
<sequence length="211" mass="25163">MSIDIDLNQMINQLKILVGDKIEVANSSNDSSSVKDEVRRGTRDSRCKWSKEEHEKFLDAVERFGRKNHQEITNHVHTRSVDQAVSHSQKMYTTMDKIFTTFFQDNVQFRKYESFVPQSDMIKCQQYAQSQFQVFEPFSKVEFDATIKYFTVTNYVLRVPFYCVFYQVTPYMVQQLYNALFKYAPRKEIVREYLFSKLQIYKKLINLCLLL</sequence>
<dbReference type="EMBL" id="CAXDID020000090">
    <property type="protein sequence ID" value="CAL6021943.1"/>
    <property type="molecule type" value="Genomic_DNA"/>
</dbReference>
<dbReference type="InterPro" id="IPR006447">
    <property type="entry name" value="Myb_dom_plants"/>
</dbReference>
<protein>
    <submittedName>
        <fullName evidence="6">Myb-like DNA-binding domain-containing protein</fullName>
    </submittedName>
    <submittedName>
        <fullName evidence="7">Myb-like_DNA-binding domain-containing protein</fullName>
    </submittedName>
</protein>
<proteinExistence type="predicted"/>
<dbReference type="InterPro" id="IPR009057">
    <property type="entry name" value="Homeodomain-like_sf"/>
</dbReference>
<dbReference type="AlphaFoldDB" id="A0AA86PGF6"/>
<dbReference type="EMBL" id="CATOUU010000660">
    <property type="protein sequence ID" value="CAI9939000.1"/>
    <property type="molecule type" value="Genomic_DNA"/>
</dbReference>
<evidence type="ECO:0000313" key="7">
    <source>
        <dbReference type="EMBL" id="CAL6021943.1"/>
    </source>
</evidence>
<evidence type="ECO:0000259" key="5">
    <source>
        <dbReference type="PROSITE" id="PS51293"/>
    </source>
</evidence>
<dbReference type="InterPro" id="IPR017884">
    <property type="entry name" value="SANT_dom"/>
</dbReference>
<dbReference type="PROSITE" id="PS51293">
    <property type="entry name" value="SANT"/>
    <property type="match status" value="1"/>
</dbReference>
<evidence type="ECO:0000313" key="6">
    <source>
        <dbReference type="EMBL" id="CAI9939000.1"/>
    </source>
</evidence>
<dbReference type="Proteomes" id="UP001642409">
    <property type="component" value="Unassembled WGS sequence"/>
</dbReference>
<reference evidence="6" key="1">
    <citation type="submission" date="2023-06" db="EMBL/GenBank/DDBJ databases">
        <authorList>
            <person name="Kurt Z."/>
        </authorList>
    </citation>
    <scope>NUCLEOTIDE SEQUENCE</scope>
</reference>
<evidence type="ECO:0000256" key="1">
    <source>
        <dbReference type="ARBA" id="ARBA00023015"/>
    </source>
</evidence>